<dbReference type="Proteomes" id="UP000242414">
    <property type="component" value="Unassembled WGS sequence"/>
</dbReference>
<evidence type="ECO:0000313" key="1">
    <source>
        <dbReference type="EMBL" id="ORE08718.1"/>
    </source>
</evidence>
<accession>A0A1X0RA24</accession>
<protein>
    <submittedName>
        <fullName evidence="1">Uncharacterized protein</fullName>
    </submittedName>
</protein>
<gene>
    <name evidence="1" type="ORF">BCV72DRAFT_323094</name>
</gene>
<dbReference type="VEuPathDB" id="FungiDB:BCV72DRAFT_323094"/>
<dbReference type="OrthoDB" id="2275777at2759"/>
<sequence>MQGDVHSVLTRRLQASSARNKDIKMSYSLLEECEQAMVMNASSQKYFGYEVMASKLPSIFKQVRVNGNLLSGVTIDGEAGVELSPIFPFELNASLLHGALCTKCILSEFVSLMKLDFKLIDDTDDYV</sequence>
<dbReference type="EMBL" id="KV921885">
    <property type="protein sequence ID" value="ORE08718.1"/>
    <property type="molecule type" value="Genomic_DNA"/>
</dbReference>
<dbReference type="AlphaFoldDB" id="A0A1X0RA24"/>
<name>A0A1X0RA24_RHIZD</name>
<proteinExistence type="predicted"/>
<reference evidence="1" key="1">
    <citation type="journal article" date="2016" name="Proc. Natl. Acad. Sci. U.S.A.">
        <title>Lipid metabolic changes in an early divergent fungus govern the establishment of a mutualistic symbiosis with endobacteria.</title>
        <authorList>
            <person name="Lastovetsky O.A."/>
            <person name="Gaspar M.L."/>
            <person name="Mondo S.J."/>
            <person name="LaButti K.M."/>
            <person name="Sandor L."/>
            <person name="Grigoriev I.V."/>
            <person name="Henry S.A."/>
            <person name="Pawlowska T.E."/>
        </authorList>
    </citation>
    <scope>NUCLEOTIDE SEQUENCE [LARGE SCALE GENOMIC DNA]</scope>
    <source>
        <strain evidence="1">ATCC 52814</strain>
    </source>
</reference>
<organism evidence="1">
    <name type="scientific">Rhizopus microsporus var. microsporus</name>
    <dbReference type="NCBI Taxonomy" id="86635"/>
    <lineage>
        <taxon>Eukaryota</taxon>
        <taxon>Fungi</taxon>
        <taxon>Fungi incertae sedis</taxon>
        <taxon>Mucoromycota</taxon>
        <taxon>Mucoromycotina</taxon>
        <taxon>Mucoromycetes</taxon>
        <taxon>Mucorales</taxon>
        <taxon>Mucorineae</taxon>
        <taxon>Rhizopodaceae</taxon>
        <taxon>Rhizopus</taxon>
    </lineage>
</organism>